<dbReference type="SUPFAM" id="SSF50729">
    <property type="entry name" value="PH domain-like"/>
    <property type="match status" value="1"/>
</dbReference>
<feature type="domain" description="PH" evidence="1">
    <location>
        <begin position="179"/>
        <end position="285"/>
    </location>
</feature>
<dbReference type="SMART" id="SM00233">
    <property type="entry name" value="PH"/>
    <property type="match status" value="1"/>
</dbReference>
<dbReference type="InterPro" id="IPR051130">
    <property type="entry name" value="Mito_struct-func_regulator"/>
</dbReference>
<dbReference type="PANTHER" id="PTHR43173">
    <property type="entry name" value="ABC1 FAMILY PROTEIN"/>
    <property type="match status" value="1"/>
</dbReference>
<reference evidence="2" key="1">
    <citation type="submission" date="2021-01" db="EMBL/GenBank/DDBJ databases">
        <authorList>
            <person name="Corre E."/>
            <person name="Pelletier E."/>
            <person name="Niang G."/>
            <person name="Scheremetjew M."/>
            <person name="Finn R."/>
            <person name="Kale V."/>
            <person name="Holt S."/>
            <person name="Cochrane G."/>
            <person name="Meng A."/>
            <person name="Brown T."/>
            <person name="Cohen L."/>
        </authorList>
    </citation>
    <scope>NUCLEOTIDE SEQUENCE</scope>
    <source>
        <strain evidence="2">NY070348D</strain>
    </source>
</reference>
<dbReference type="InterPro" id="IPR001849">
    <property type="entry name" value="PH_domain"/>
</dbReference>
<evidence type="ECO:0000259" key="1">
    <source>
        <dbReference type="PROSITE" id="PS50003"/>
    </source>
</evidence>
<gene>
    <name evidence="2" type="ORF">QSP1433_LOCUS7154</name>
</gene>
<dbReference type="InterPro" id="IPR036527">
    <property type="entry name" value="SCP2_sterol-bd_dom_sf"/>
</dbReference>
<dbReference type="InterPro" id="IPR012338">
    <property type="entry name" value="Beta-lactam/transpept-like"/>
</dbReference>
<proteinExistence type="predicted"/>
<dbReference type="PROSITE" id="PS50003">
    <property type="entry name" value="PH_DOMAIN"/>
    <property type="match status" value="1"/>
</dbReference>
<dbReference type="CDD" id="cd05121">
    <property type="entry name" value="ABC1_ADCK3-like"/>
    <property type="match status" value="1"/>
</dbReference>
<dbReference type="EMBL" id="HBHK01011447">
    <property type="protein sequence ID" value="CAD9681104.1"/>
    <property type="molecule type" value="Transcribed_RNA"/>
</dbReference>
<dbReference type="Gene3D" id="2.30.29.30">
    <property type="entry name" value="Pleckstrin-homology domain (PH domain)/Phosphotyrosine-binding domain (PTB)"/>
    <property type="match status" value="1"/>
</dbReference>
<protein>
    <recommendedName>
        <fullName evidence="1">PH domain-containing protein</fullName>
    </recommendedName>
</protein>
<accession>A0A7S2RUG9</accession>
<dbReference type="InterPro" id="IPR004147">
    <property type="entry name" value="ABC1_dom"/>
</dbReference>
<name>A0A7S2RUG9_9STRA</name>
<dbReference type="InterPro" id="IPR011993">
    <property type="entry name" value="PH-like_dom_sf"/>
</dbReference>
<dbReference type="PANTHER" id="PTHR43173:SF3">
    <property type="entry name" value="ABC1 FAMILY PROTEIN"/>
    <property type="match status" value="1"/>
</dbReference>
<dbReference type="Gene3D" id="3.30.1050.10">
    <property type="entry name" value="SCP2 sterol-binding domain"/>
    <property type="match status" value="1"/>
</dbReference>
<dbReference type="SUPFAM" id="SSF56112">
    <property type="entry name" value="Protein kinase-like (PK-like)"/>
    <property type="match status" value="1"/>
</dbReference>
<dbReference type="InterPro" id="IPR011009">
    <property type="entry name" value="Kinase-like_dom_sf"/>
</dbReference>
<organism evidence="2">
    <name type="scientific">Mucochytrium quahogii</name>
    <dbReference type="NCBI Taxonomy" id="96639"/>
    <lineage>
        <taxon>Eukaryota</taxon>
        <taxon>Sar</taxon>
        <taxon>Stramenopiles</taxon>
        <taxon>Bigyra</taxon>
        <taxon>Labyrinthulomycetes</taxon>
        <taxon>Thraustochytrida</taxon>
        <taxon>Thraustochytriidae</taxon>
        <taxon>Mucochytrium</taxon>
    </lineage>
</organism>
<sequence length="1288" mass="143127">MDGLIQAALKGKGVDLDEFRAQVQDEKVGSRRVFELVADVSEKVSPSIRTLPDMETLFRDIMCGVVIKVFIQGAEAGTNLLVDLKTGPEPMIRCNTGDDLKYDVGLTFASEEQFRGSLSKRIDVKKLFKLGQIKVSGSLRSKMKLMPLSDIGRRLEIESQKRLNREAMSTLDWETVPCEGRFTGTLEKKSDWLKSWNRRYFTLEWDSYNRPTLTYADSANTTPRASFELHSACIVEPRITTRKDKKHHAAFAIFDRRAKLDIIVVCAATDEVRSEWMTKIKGAISARTRSRAPQREFALADDATKTHEEPPEIPDENDKVVQESQRDVLEALLVSTGVESHVMFCLRKLNWRCVPIAVVLALVLRRAGDILSRLLRGSFFKRVVGLGISALLSKVLFTTPYFELLRRRLTVYTLAIRMIADLKLTDLKSAELPPIHADAVWKTKQRSAAEMMYYHSLRLGGLWVKVAQHLGARPDVFPATVTDVLGRLQDEVPPTEFSVLQPFLRQELGGQDISEVFSSFDEVPFAAASIGQVHLATLRSDGTKVVVKVQHPGIEKKLTQDVYNMGVIASWVALVDRKLDLGPILEQWGENVLKELDFLIELENMQQVGSNFVNKHPPAYATVPYAINDLCTKRMLVMRYVQGAKITNPSALRDIGITGIHSKRILADDIVESFAHQMFIGGTFNADPHPGNIIVARREDIQDNQVVCIPENVSNESSPRPVPVLLDFGLSLHLPENIRLGLAKLIFAGSQLDAGGVMQASKDIGIVVSRENLLEDVSGLQHLLRDTSPPDQSRKETLERIEVEKEKFQRSDYENPVESFPPELLLFFRSLNLVRGVCSSLGVRQPFIKTLALWAKRALIAEHPVHDKPSHEPPTADKPSLSSRLRAVLDQHQDLFHGCQISVREGPAQIVSIATGTLSETDSRPVSNQTQFPLLSQGQSIMQVLAHLALHMIGFNAKDNKLHDLLDDAGNENFSLRDILCGDFSRLPVDASKVPENFSSRNAANWQDNFAFVCAQLKACDPKETKSNLPFEFSHASFFWGWLVALLVERACSRTSATGSEPELSKIVSNYSFRLGFPSAEAAKKSTRDGEIAQVSFPVQTFLEQRGIDDLGSMVSQGGAKGDTQMLGMVSDVIPSLKGKEFWVDPRMVNFENVLAACAPTATMLGSAPNVSRFFHALGNNGVCGEERLFPGPVTANVLDLAEEISRIDKDPLAENFGGLRNFVYFKANTEIKAYGQISFGGNVVITIPSLSVTVCVLVNSLSIDRKLTQSLLDAIYEEYGICPEGEF</sequence>
<dbReference type="Pfam" id="PF03109">
    <property type="entry name" value="ABC1"/>
    <property type="match status" value="1"/>
</dbReference>
<dbReference type="Pfam" id="PF00169">
    <property type="entry name" value="PH"/>
    <property type="match status" value="1"/>
</dbReference>
<dbReference type="SUPFAM" id="SSF56601">
    <property type="entry name" value="beta-lactamase/transpeptidase-like"/>
    <property type="match status" value="1"/>
</dbReference>
<evidence type="ECO:0000313" key="2">
    <source>
        <dbReference type="EMBL" id="CAD9681104.1"/>
    </source>
</evidence>